<evidence type="ECO:0000313" key="9">
    <source>
        <dbReference type="Proteomes" id="UP000823824"/>
    </source>
</evidence>
<dbReference type="Pfam" id="PF08447">
    <property type="entry name" value="PAS_3"/>
    <property type="match status" value="1"/>
</dbReference>
<dbReference type="InterPro" id="IPR000014">
    <property type="entry name" value="PAS"/>
</dbReference>
<dbReference type="InterPro" id="IPR013655">
    <property type="entry name" value="PAS_fold_3"/>
</dbReference>
<evidence type="ECO:0000313" key="8">
    <source>
        <dbReference type="EMBL" id="HJB14218.1"/>
    </source>
</evidence>
<accession>A0A9D2LK43</accession>
<evidence type="ECO:0000259" key="6">
    <source>
        <dbReference type="PROSITE" id="PS50112"/>
    </source>
</evidence>
<feature type="domain" description="PAC" evidence="7">
    <location>
        <begin position="197"/>
        <end position="248"/>
    </location>
</feature>
<comment type="caution">
    <text evidence="8">The sequence shown here is derived from an EMBL/GenBank/DDBJ whole genome shotgun (WGS) entry which is preliminary data.</text>
</comment>
<evidence type="ECO:0000259" key="7">
    <source>
        <dbReference type="PROSITE" id="PS50113"/>
    </source>
</evidence>
<name>A0A9D2LK43_9FIRM</name>
<reference evidence="8" key="2">
    <citation type="submission" date="2021-04" db="EMBL/GenBank/DDBJ databases">
        <authorList>
            <person name="Gilroy R."/>
        </authorList>
    </citation>
    <scope>NUCLEOTIDE SEQUENCE</scope>
    <source>
        <strain evidence="8">ChiBcec18-1249</strain>
    </source>
</reference>
<dbReference type="InterPro" id="IPR001610">
    <property type="entry name" value="PAC"/>
</dbReference>
<comment type="catalytic activity">
    <reaction evidence="1">
        <text>ATP + protein L-histidine = ADP + protein N-phospho-L-histidine.</text>
        <dbReference type="EC" id="2.7.13.3"/>
    </reaction>
</comment>
<sequence>MAKHLEKFTRPFQNSAIPFVLAEVLTNGQGQMVDLVCRFLNPAAAALLQVAPEAVQGRRLSQLSPLPALEDLSPVQAVAFSGSSATFSCETAGGQALSVTCYQVMYGVVGCLLDPCRESAGSGAPALPEAVPAAVLELDRSGLRCVACNRMLGQLTGWTQKSLLNRGADGFAALTVPEDWPALLQALLDAAREKRDADQDLRLLRRDGGPIWVNLRAELLSSRQGRTVFRGIFTDIDRLRQRETALRESLARQEAARRQAVDLLERVPVGLCLLRRRPDGGTEVVRVNQALCQLLALSSDALADRLAEDPGGFLQADQREELLADAVRARECRLPLRRVCRIVSGEGRICALSVHAVWDPQPDGSWLVSIACSDVSQEAAADREHRIRAQLCDLLLEHTSLLTLDYDPAADLAQIQRHSPGGRRTSRTISGYLKSLSTAPYLHPEDRRRLAAAIRRAVSRPGTVSHAYRADYEGTGWRWYQVSWMCLFDESGDVRRLLGKAEDVTSRRAVAEHFRQLAARHRKQAKACLASARLDLTADQTLDAKAASRHLLRSLFDRTAAACLQRMAAALPDPEERARFDARFSPSALGEAFAQGCFQCSLAHRLSTGKGGIRWVLTTVEVAENPDSLHLEAFFQLQDQSPLRLREALLEALIQQEGRLILTVDAATGGCRAHGPAAEHLPEDATCRSLSVWYLRQLPPTPERAALRKALTLKQVLARLETAPAVELELPAPGGRPLQLRCSRLEGMSDVLLVLLNGL</sequence>
<dbReference type="AlphaFoldDB" id="A0A9D2LK43"/>
<dbReference type="SUPFAM" id="SSF55785">
    <property type="entry name" value="PYP-like sensor domain (PAS domain)"/>
    <property type="match status" value="3"/>
</dbReference>
<dbReference type="EMBL" id="DWZJ01000100">
    <property type="protein sequence ID" value="HJB14218.1"/>
    <property type="molecule type" value="Genomic_DNA"/>
</dbReference>
<dbReference type="Pfam" id="PF08448">
    <property type="entry name" value="PAS_4"/>
    <property type="match status" value="1"/>
</dbReference>
<dbReference type="PROSITE" id="PS50112">
    <property type="entry name" value="PAS"/>
    <property type="match status" value="1"/>
</dbReference>
<dbReference type="InterPro" id="IPR000700">
    <property type="entry name" value="PAS-assoc_C"/>
</dbReference>
<dbReference type="CDD" id="cd00130">
    <property type="entry name" value="PAS"/>
    <property type="match status" value="1"/>
</dbReference>
<keyword evidence="5" id="KW-0418">Kinase</keyword>
<evidence type="ECO:0000256" key="4">
    <source>
        <dbReference type="ARBA" id="ARBA00022679"/>
    </source>
</evidence>
<proteinExistence type="predicted"/>
<dbReference type="Proteomes" id="UP000823824">
    <property type="component" value="Unassembled WGS sequence"/>
</dbReference>
<feature type="domain" description="PAS" evidence="6">
    <location>
        <begin position="129"/>
        <end position="194"/>
    </location>
</feature>
<dbReference type="EC" id="2.7.13.3" evidence="2"/>
<dbReference type="SMART" id="SM00086">
    <property type="entry name" value="PAC"/>
    <property type="match status" value="2"/>
</dbReference>
<evidence type="ECO:0000256" key="5">
    <source>
        <dbReference type="ARBA" id="ARBA00022777"/>
    </source>
</evidence>
<dbReference type="InterPro" id="IPR052162">
    <property type="entry name" value="Sensor_kinase/Photoreceptor"/>
</dbReference>
<dbReference type="PANTHER" id="PTHR43304:SF1">
    <property type="entry name" value="PAC DOMAIN-CONTAINING PROTEIN"/>
    <property type="match status" value="1"/>
</dbReference>
<evidence type="ECO:0000256" key="1">
    <source>
        <dbReference type="ARBA" id="ARBA00000085"/>
    </source>
</evidence>
<dbReference type="GO" id="GO:0004673">
    <property type="term" value="F:protein histidine kinase activity"/>
    <property type="evidence" value="ECO:0007669"/>
    <property type="project" value="UniProtKB-EC"/>
</dbReference>
<dbReference type="PROSITE" id="PS50113">
    <property type="entry name" value="PAC"/>
    <property type="match status" value="1"/>
</dbReference>
<dbReference type="Pfam" id="PF13188">
    <property type="entry name" value="PAS_8"/>
    <property type="match status" value="1"/>
</dbReference>
<dbReference type="PANTHER" id="PTHR43304">
    <property type="entry name" value="PHYTOCHROME-LIKE PROTEIN CPH1"/>
    <property type="match status" value="1"/>
</dbReference>
<dbReference type="InterPro" id="IPR035965">
    <property type="entry name" value="PAS-like_dom_sf"/>
</dbReference>
<dbReference type="NCBIfam" id="TIGR00229">
    <property type="entry name" value="sensory_box"/>
    <property type="match status" value="1"/>
</dbReference>
<keyword evidence="3" id="KW-0597">Phosphoprotein</keyword>
<keyword evidence="4" id="KW-0808">Transferase</keyword>
<organism evidence="8 9">
    <name type="scientific">Candidatus Oscillibacter excrementigallinarum</name>
    <dbReference type="NCBI Taxonomy" id="2838716"/>
    <lineage>
        <taxon>Bacteria</taxon>
        <taxon>Bacillati</taxon>
        <taxon>Bacillota</taxon>
        <taxon>Clostridia</taxon>
        <taxon>Eubacteriales</taxon>
        <taxon>Oscillospiraceae</taxon>
        <taxon>Oscillibacter</taxon>
    </lineage>
</organism>
<protein>
    <recommendedName>
        <fullName evidence="2">histidine kinase</fullName>
        <ecNumber evidence="2">2.7.13.3</ecNumber>
    </recommendedName>
</protein>
<evidence type="ECO:0000256" key="3">
    <source>
        <dbReference type="ARBA" id="ARBA00022553"/>
    </source>
</evidence>
<dbReference type="InterPro" id="IPR013656">
    <property type="entry name" value="PAS_4"/>
</dbReference>
<dbReference type="Gene3D" id="3.30.450.20">
    <property type="entry name" value="PAS domain"/>
    <property type="match status" value="2"/>
</dbReference>
<gene>
    <name evidence="8" type="ORF">H9787_10995</name>
</gene>
<evidence type="ECO:0000256" key="2">
    <source>
        <dbReference type="ARBA" id="ARBA00012438"/>
    </source>
</evidence>
<reference evidence="8" key="1">
    <citation type="journal article" date="2021" name="PeerJ">
        <title>Extensive microbial diversity within the chicken gut microbiome revealed by metagenomics and culture.</title>
        <authorList>
            <person name="Gilroy R."/>
            <person name="Ravi A."/>
            <person name="Getino M."/>
            <person name="Pursley I."/>
            <person name="Horton D.L."/>
            <person name="Alikhan N.F."/>
            <person name="Baker D."/>
            <person name="Gharbi K."/>
            <person name="Hall N."/>
            <person name="Watson M."/>
            <person name="Adriaenssens E.M."/>
            <person name="Foster-Nyarko E."/>
            <person name="Jarju S."/>
            <person name="Secka A."/>
            <person name="Antonio M."/>
            <person name="Oren A."/>
            <person name="Chaudhuri R.R."/>
            <person name="La Ragione R."/>
            <person name="Hildebrand F."/>
            <person name="Pallen M.J."/>
        </authorList>
    </citation>
    <scope>NUCLEOTIDE SEQUENCE</scope>
    <source>
        <strain evidence="8">ChiBcec18-1249</strain>
    </source>
</reference>